<dbReference type="GeneID" id="92929574"/>
<dbReference type="Proteomes" id="UP000269493">
    <property type="component" value="Unassembled WGS sequence"/>
</dbReference>
<dbReference type="EMBL" id="RBXN01000006">
    <property type="protein sequence ID" value="RKT50972.1"/>
    <property type="molecule type" value="Genomic_DNA"/>
</dbReference>
<accession>A0A495VNX5</accession>
<keyword evidence="5" id="KW-1185">Reference proteome</keyword>
<organism evidence="4 5">
    <name type="scientific">Coprobacter fastidiosus NSB1 = JCM 33896</name>
    <dbReference type="NCBI Taxonomy" id="1349822"/>
    <lineage>
        <taxon>Bacteria</taxon>
        <taxon>Pseudomonadati</taxon>
        <taxon>Bacteroidota</taxon>
        <taxon>Bacteroidia</taxon>
        <taxon>Bacteroidales</taxon>
        <taxon>Barnesiellaceae</taxon>
        <taxon>Coprobacter</taxon>
    </lineage>
</organism>
<evidence type="ECO:0000256" key="2">
    <source>
        <dbReference type="SAM" id="SignalP"/>
    </source>
</evidence>
<dbReference type="SUPFAM" id="SSF56925">
    <property type="entry name" value="OMPA-like"/>
    <property type="match status" value="1"/>
</dbReference>
<dbReference type="InterPro" id="IPR027385">
    <property type="entry name" value="Beta-barrel_OMP"/>
</dbReference>
<evidence type="ECO:0000313" key="4">
    <source>
        <dbReference type="EMBL" id="RKT50972.1"/>
    </source>
</evidence>
<gene>
    <name evidence="4" type="ORF">BC742_1932</name>
</gene>
<dbReference type="Pfam" id="PF13505">
    <property type="entry name" value="OMP_b-brl"/>
    <property type="match status" value="1"/>
</dbReference>
<dbReference type="RefSeq" id="WP_022391282.1">
    <property type="nucleotide sequence ID" value="NZ_KI440782.1"/>
</dbReference>
<reference evidence="4 5" key="1">
    <citation type="submission" date="2018-10" db="EMBL/GenBank/DDBJ databases">
        <title>Genomic Encyclopedia of Archaeal and Bacterial Type Strains, Phase II (KMG-II): from individual species to whole genera.</title>
        <authorList>
            <person name="Goeker M."/>
        </authorList>
    </citation>
    <scope>NUCLEOTIDE SEQUENCE [LARGE SCALE GENOMIC DNA]</scope>
    <source>
        <strain evidence="4 5">NSB1</strain>
    </source>
</reference>
<feature type="signal peptide" evidence="2">
    <location>
        <begin position="1"/>
        <end position="27"/>
    </location>
</feature>
<feature type="chain" id="PRO_5019723210" evidence="2">
    <location>
        <begin position="28"/>
        <end position="209"/>
    </location>
</feature>
<evidence type="ECO:0000256" key="1">
    <source>
        <dbReference type="ARBA" id="ARBA00022729"/>
    </source>
</evidence>
<name>A0A495VNX5_9BACT</name>
<dbReference type="InterPro" id="IPR011250">
    <property type="entry name" value="OMP/PagP_B-barrel"/>
</dbReference>
<dbReference type="Gene3D" id="2.40.160.20">
    <property type="match status" value="1"/>
</dbReference>
<feature type="domain" description="Outer membrane protein beta-barrel" evidence="3">
    <location>
        <begin position="13"/>
        <end position="209"/>
    </location>
</feature>
<sequence length="209" mass="23472">MKTIKNIGLKLAVIMAVFMAVPAVGQAQVKKGYANVDWQFNVPLSNKFASTASGWGMNFEGGYFITDNIGVGLFLAYSTNNEYFGQKTLNISETAAMTTDQQHSLFQLPFGASFRYRFVPESQFIPYLSLKLGPEYSEMSSYYNVYKSHDYDWGFYISPEVGITMYPTQDKSVGFHVALYYSYATNKGNVLTYSLDGLNNFGFRLGLAF</sequence>
<dbReference type="AlphaFoldDB" id="A0A495VNX5"/>
<evidence type="ECO:0000313" key="5">
    <source>
        <dbReference type="Proteomes" id="UP000269493"/>
    </source>
</evidence>
<comment type="caution">
    <text evidence="4">The sequence shown here is derived from an EMBL/GenBank/DDBJ whole genome shotgun (WGS) entry which is preliminary data.</text>
</comment>
<keyword evidence="1 2" id="KW-0732">Signal</keyword>
<proteinExistence type="predicted"/>
<evidence type="ECO:0000259" key="3">
    <source>
        <dbReference type="Pfam" id="PF13505"/>
    </source>
</evidence>
<dbReference type="OrthoDB" id="1094316at2"/>
<protein>
    <submittedName>
        <fullName evidence="4">Outer membrane protein with beta-barrel domain</fullName>
    </submittedName>
</protein>